<dbReference type="InterPro" id="IPR011051">
    <property type="entry name" value="RmlC_Cupin_sf"/>
</dbReference>
<name>A0A1A2ZM62_9MYCO</name>
<reference evidence="3" key="1">
    <citation type="submission" date="2016-06" db="EMBL/GenBank/DDBJ databases">
        <authorList>
            <person name="Sutton G."/>
            <person name="Brinkac L."/>
            <person name="Sanka R."/>
            <person name="Adams M."/>
            <person name="Lau E."/>
            <person name="Sam S."/>
            <person name="Sreng N."/>
            <person name="Him V."/>
            <person name="Kerleguer A."/>
            <person name="Cheng S."/>
        </authorList>
    </citation>
    <scope>NUCLEOTIDE SEQUENCE [LARGE SCALE GENOMIC DNA]</scope>
    <source>
        <strain evidence="3">E861</strain>
    </source>
</reference>
<proteinExistence type="predicted"/>
<dbReference type="Gene3D" id="2.60.120.10">
    <property type="entry name" value="Jelly Rolls"/>
    <property type="match status" value="1"/>
</dbReference>
<dbReference type="OrthoDB" id="512358at2"/>
<evidence type="ECO:0000313" key="2">
    <source>
        <dbReference type="EMBL" id="OBI50567.1"/>
    </source>
</evidence>
<protein>
    <recommendedName>
        <fullName evidence="1">Cupin type-2 domain-containing protein</fullName>
    </recommendedName>
</protein>
<feature type="domain" description="Cupin type-2" evidence="1">
    <location>
        <begin position="46"/>
        <end position="115"/>
    </location>
</feature>
<comment type="caution">
    <text evidence="2">The sequence shown here is derived from an EMBL/GenBank/DDBJ whole genome shotgun (WGS) entry which is preliminary data.</text>
</comment>
<evidence type="ECO:0000259" key="1">
    <source>
        <dbReference type="Pfam" id="PF07883"/>
    </source>
</evidence>
<evidence type="ECO:0000313" key="3">
    <source>
        <dbReference type="Proteomes" id="UP000093592"/>
    </source>
</evidence>
<dbReference type="RefSeq" id="WP_065013394.1">
    <property type="nucleotide sequence ID" value="NZ_LZKJ01000050.1"/>
</dbReference>
<dbReference type="InterPro" id="IPR013096">
    <property type="entry name" value="Cupin_2"/>
</dbReference>
<dbReference type="AlphaFoldDB" id="A0A1A2ZM62"/>
<sequence>MADVRLLTFDEVPEELFTRWDITGYQLNRHLLSRSLTGTPDVVVDIFTFPPGFIHHMHRHPHADMVMVPLTGTVQFVGEADHAMQFKAGQLLVIPRGNWHEFRNVSDAPAQVLHFFAGVGAVEEIGYEAYPGHLSAVR</sequence>
<accession>A0A1A2ZM62</accession>
<dbReference type="Pfam" id="PF07883">
    <property type="entry name" value="Cupin_2"/>
    <property type="match status" value="1"/>
</dbReference>
<dbReference type="EMBL" id="LZKJ01000050">
    <property type="protein sequence ID" value="OBI50567.1"/>
    <property type="molecule type" value="Genomic_DNA"/>
</dbReference>
<dbReference type="SUPFAM" id="SSF51182">
    <property type="entry name" value="RmlC-like cupins"/>
    <property type="match status" value="1"/>
</dbReference>
<dbReference type="InterPro" id="IPR014710">
    <property type="entry name" value="RmlC-like_jellyroll"/>
</dbReference>
<gene>
    <name evidence="2" type="ORF">A5707_15235</name>
</gene>
<organism evidence="2 3">
    <name type="scientific">Mycobacterium kyorinense</name>
    <dbReference type="NCBI Taxonomy" id="487514"/>
    <lineage>
        <taxon>Bacteria</taxon>
        <taxon>Bacillati</taxon>
        <taxon>Actinomycetota</taxon>
        <taxon>Actinomycetes</taxon>
        <taxon>Mycobacteriales</taxon>
        <taxon>Mycobacteriaceae</taxon>
        <taxon>Mycobacterium</taxon>
    </lineage>
</organism>
<dbReference type="Proteomes" id="UP000093592">
    <property type="component" value="Unassembled WGS sequence"/>
</dbReference>